<keyword evidence="2" id="KW-1185">Reference proteome</keyword>
<gene>
    <name evidence="1" type="ORF">DNTS_032252</name>
</gene>
<dbReference type="AlphaFoldDB" id="A0A553QG54"/>
<dbReference type="Proteomes" id="UP000316079">
    <property type="component" value="Unassembled WGS sequence"/>
</dbReference>
<name>A0A553QG54_9TELE</name>
<evidence type="ECO:0000313" key="1">
    <source>
        <dbReference type="EMBL" id="TRY88921.1"/>
    </source>
</evidence>
<feature type="non-terminal residue" evidence="1">
    <location>
        <position position="149"/>
    </location>
</feature>
<reference evidence="1 2" key="1">
    <citation type="journal article" date="2019" name="Sci. Data">
        <title>Hybrid genome assembly and annotation of Danionella translucida.</title>
        <authorList>
            <person name="Kadobianskyi M."/>
            <person name="Schulze L."/>
            <person name="Schuelke M."/>
            <person name="Judkewitz B."/>
        </authorList>
    </citation>
    <scope>NUCLEOTIDE SEQUENCE [LARGE SCALE GENOMIC DNA]</scope>
    <source>
        <strain evidence="1 2">Bolton</strain>
    </source>
</reference>
<sequence>MMENSFILIRVISRSDAALGKCRYTRGIRGAPGRGESRVLVGALEKRFLTEDQLSFVWHDEIEILVSLELVVNSLACGERARVLYKDLYFEAVVKHNLFPAVRLPSGSLVSPFTGISEVSEPALYGGLVEQWGPDSLMLVACVECSDYN</sequence>
<accession>A0A553QG54</accession>
<organism evidence="1 2">
    <name type="scientific">Danionella cerebrum</name>
    <dbReference type="NCBI Taxonomy" id="2873325"/>
    <lineage>
        <taxon>Eukaryota</taxon>
        <taxon>Metazoa</taxon>
        <taxon>Chordata</taxon>
        <taxon>Craniata</taxon>
        <taxon>Vertebrata</taxon>
        <taxon>Euteleostomi</taxon>
        <taxon>Actinopterygii</taxon>
        <taxon>Neopterygii</taxon>
        <taxon>Teleostei</taxon>
        <taxon>Ostariophysi</taxon>
        <taxon>Cypriniformes</taxon>
        <taxon>Danionidae</taxon>
        <taxon>Danioninae</taxon>
        <taxon>Danionella</taxon>
    </lineage>
</organism>
<proteinExistence type="predicted"/>
<comment type="caution">
    <text evidence="1">The sequence shown here is derived from an EMBL/GenBank/DDBJ whole genome shotgun (WGS) entry which is preliminary data.</text>
</comment>
<evidence type="ECO:0000313" key="2">
    <source>
        <dbReference type="Proteomes" id="UP000316079"/>
    </source>
</evidence>
<protein>
    <submittedName>
        <fullName evidence="1">Uncharacterized protein</fullName>
    </submittedName>
</protein>
<dbReference type="EMBL" id="SRMA01026014">
    <property type="protein sequence ID" value="TRY88921.1"/>
    <property type="molecule type" value="Genomic_DNA"/>
</dbReference>